<evidence type="ECO:0000313" key="2">
    <source>
        <dbReference type="EMBL" id="HGU54029.1"/>
    </source>
</evidence>
<keyword evidence="1" id="KW-1133">Transmembrane helix</keyword>
<name>A0A7V4NGG7_FERPE</name>
<feature type="transmembrane region" description="Helical" evidence="1">
    <location>
        <begin position="7"/>
        <end position="30"/>
    </location>
</feature>
<protein>
    <submittedName>
        <fullName evidence="2">Oligosaccharide repeat unit polymerase</fullName>
    </submittedName>
</protein>
<accession>A0A7V4NGG7</accession>
<keyword evidence="1" id="KW-0472">Membrane</keyword>
<feature type="transmembrane region" description="Helical" evidence="1">
    <location>
        <begin position="337"/>
        <end position="359"/>
    </location>
</feature>
<feature type="transmembrane region" description="Helical" evidence="1">
    <location>
        <begin position="198"/>
        <end position="215"/>
    </location>
</feature>
<proteinExistence type="predicted"/>
<keyword evidence="1" id="KW-0812">Transmembrane</keyword>
<feature type="transmembrane region" description="Helical" evidence="1">
    <location>
        <begin position="174"/>
        <end position="192"/>
    </location>
</feature>
<dbReference type="AlphaFoldDB" id="A0A7V4NGG7"/>
<gene>
    <name evidence="2" type="ORF">ENT78_11000</name>
</gene>
<feature type="transmembrane region" description="Helical" evidence="1">
    <location>
        <begin position="150"/>
        <end position="167"/>
    </location>
</feature>
<feature type="transmembrane region" description="Helical" evidence="1">
    <location>
        <begin position="50"/>
        <end position="72"/>
    </location>
</feature>
<feature type="transmembrane region" description="Helical" evidence="1">
    <location>
        <begin position="93"/>
        <end position="114"/>
    </location>
</feature>
<sequence length="421" mass="48429">MKAITLVSPFFVGLVLVLFQFFTWILFFPQTKDVVPGLSGVPFYITVSSFLKYVIFYFIYFLSLFVGYSYAGKTGKTYKPRKNNHDGSYRVKRYMRFLASLMLFAIVLVESVFFREVWNFLRNPEQLFTGGGFAQLAYVTQQSEKWYRTFHNFLPAIVAIYTVNFLTTDSRKKSSLKIVIFIMVIINVILFLRAARQLVFASVLATLPIFIKLRIGFHKRISAVKIFLVLALIIIALLVSEILRFGVLNAHRKALSLFSWENMMDTCTYILNAYVGKNVNNCMIYLDSSPSYGMFSTGSRVFYKPIYGFFQPSQHILVTEPGPHGTLDFIGLLWIDWGLGAPIVIAFLGFFIGLGYAMYRNHNSIYWDLCYAIIYPGVVSSVRINYFFLNIFIYPLLMILFLKVTSSILETPTAERRLSPK</sequence>
<comment type="caution">
    <text evidence="2">The sequence shown here is derived from an EMBL/GenBank/DDBJ whole genome shotgun (WGS) entry which is preliminary data.</text>
</comment>
<organism evidence="2">
    <name type="scientific">Fervidobacterium pennivorans</name>
    <dbReference type="NCBI Taxonomy" id="93466"/>
    <lineage>
        <taxon>Bacteria</taxon>
        <taxon>Thermotogati</taxon>
        <taxon>Thermotogota</taxon>
        <taxon>Thermotogae</taxon>
        <taxon>Thermotogales</taxon>
        <taxon>Fervidobacteriaceae</taxon>
        <taxon>Fervidobacterium</taxon>
    </lineage>
</organism>
<dbReference type="EMBL" id="DSZZ01000506">
    <property type="protein sequence ID" value="HGU54029.1"/>
    <property type="molecule type" value="Genomic_DNA"/>
</dbReference>
<reference evidence="2" key="1">
    <citation type="journal article" date="2020" name="mSystems">
        <title>Genome- and Community-Level Interaction Insights into Carbon Utilization and Element Cycling Functions of Hydrothermarchaeota in Hydrothermal Sediment.</title>
        <authorList>
            <person name="Zhou Z."/>
            <person name="Liu Y."/>
            <person name="Xu W."/>
            <person name="Pan J."/>
            <person name="Luo Z.H."/>
            <person name="Li M."/>
        </authorList>
    </citation>
    <scope>NUCLEOTIDE SEQUENCE [LARGE SCALE GENOMIC DNA]</scope>
    <source>
        <strain evidence="2">SpSt-61</strain>
    </source>
</reference>
<evidence type="ECO:0000256" key="1">
    <source>
        <dbReference type="SAM" id="Phobius"/>
    </source>
</evidence>
<feature type="transmembrane region" description="Helical" evidence="1">
    <location>
        <begin position="227"/>
        <end position="247"/>
    </location>
</feature>